<dbReference type="RefSeq" id="WP_264322198.1">
    <property type="nucleotide sequence ID" value="NZ_JADEXN010000281.1"/>
</dbReference>
<feature type="repeat" description="WD" evidence="3">
    <location>
        <begin position="964"/>
        <end position="1005"/>
    </location>
</feature>
<keyword evidence="1 3" id="KW-0853">WD repeat</keyword>
<proteinExistence type="predicted"/>
<dbReference type="PROSITE" id="PS50082">
    <property type="entry name" value="WD_REPEATS_2"/>
    <property type="match status" value="14"/>
</dbReference>
<dbReference type="PANTHER" id="PTHR44019">
    <property type="entry name" value="WD REPEAT-CONTAINING PROTEIN 55"/>
    <property type="match status" value="1"/>
</dbReference>
<feature type="repeat" description="WD" evidence="3">
    <location>
        <begin position="920"/>
        <end position="961"/>
    </location>
</feature>
<dbReference type="InterPro" id="IPR011990">
    <property type="entry name" value="TPR-like_helical_dom_sf"/>
</dbReference>
<dbReference type="CDD" id="cd00200">
    <property type="entry name" value="WD40"/>
    <property type="match status" value="2"/>
</dbReference>
<gene>
    <name evidence="5" type="ORF">IQ235_14635</name>
</gene>
<name>A0A928W135_9CYAN</name>
<dbReference type="Gene3D" id="3.40.50.300">
    <property type="entry name" value="P-loop containing nucleotide triphosphate hydrolases"/>
    <property type="match status" value="1"/>
</dbReference>
<feature type="repeat" description="WD" evidence="3">
    <location>
        <begin position="1303"/>
        <end position="1337"/>
    </location>
</feature>
<dbReference type="InterPro" id="IPR001680">
    <property type="entry name" value="WD40_rpt"/>
</dbReference>
<protein>
    <recommendedName>
        <fullName evidence="4">Novel STAND NTPase 1 domain-containing protein</fullName>
    </recommendedName>
</protein>
<dbReference type="SUPFAM" id="SSF48452">
    <property type="entry name" value="TPR-like"/>
    <property type="match status" value="1"/>
</dbReference>
<keyword evidence="6" id="KW-1185">Reference proteome</keyword>
<dbReference type="InterPro" id="IPR049052">
    <property type="entry name" value="nSTAND1"/>
</dbReference>
<dbReference type="PROSITE" id="PS50294">
    <property type="entry name" value="WD_REPEATS_REGION"/>
    <property type="match status" value="14"/>
</dbReference>
<dbReference type="InterPro" id="IPR019775">
    <property type="entry name" value="WD40_repeat_CS"/>
</dbReference>
<evidence type="ECO:0000313" key="5">
    <source>
        <dbReference type="EMBL" id="MBE9042016.1"/>
    </source>
</evidence>
<evidence type="ECO:0000256" key="1">
    <source>
        <dbReference type="ARBA" id="ARBA00022574"/>
    </source>
</evidence>
<evidence type="ECO:0000256" key="2">
    <source>
        <dbReference type="ARBA" id="ARBA00022737"/>
    </source>
</evidence>
<organism evidence="5 6">
    <name type="scientific">Zarconia navalis LEGE 11467</name>
    <dbReference type="NCBI Taxonomy" id="1828826"/>
    <lineage>
        <taxon>Bacteria</taxon>
        <taxon>Bacillati</taxon>
        <taxon>Cyanobacteriota</taxon>
        <taxon>Cyanophyceae</taxon>
        <taxon>Oscillatoriophycideae</taxon>
        <taxon>Oscillatoriales</taxon>
        <taxon>Oscillatoriales incertae sedis</taxon>
        <taxon>Zarconia</taxon>
        <taxon>Zarconia navalis</taxon>
    </lineage>
</organism>
<feature type="non-terminal residue" evidence="5">
    <location>
        <position position="1"/>
    </location>
</feature>
<evidence type="ECO:0000313" key="6">
    <source>
        <dbReference type="Proteomes" id="UP000621799"/>
    </source>
</evidence>
<dbReference type="PANTHER" id="PTHR44019:SF8">
    <property type="entry name" value="POC1 CENTRIOLAR PROTEIN HOMOLOG"/>
    <property type="match status" value="1"/>
</dbReference>
<dbReference type="PRINTS" id="PR00320">
    <property type="entry name" value="GPROTEINBRPT"/>
</dbReference>
<feature type="repeat" description="WD" evidence="3">
    <location>
        <begin position="1005"/>
        <end position="1037"/>
    </location>
</feature>
<keyword evidence="2" id="KW-0677">Repeat</keyword>
<feature type="domain" description="Novel STAND NTPase 1" evidence="4">
    <location>
        <begin position="339"/>
        <end position="733"/>
    </location>
</feature>
<sequence length="1459" mass="163798">HLENGAGRFMGNAALNLKMGASASLRLELDAIRQGLKSRGVVLDLERQASLDFLLGPEPTDSMAQSLAHYEGNAALWAQSSNWERRGLAQYCLGLWWRSYALLNRAYYEPACQLARDYFFRCIEIFDRAGREDWVANFMNAWGDILQRLQAWQALEAVAERSVQLHQKYPNPFRLARAYSFIAEAALASQNWKKAQSAAEHALSISLNAPADDRITTQEEWVKWFNQGSYFFALARAQKHLGQPRESVRNLEVALSKTAPNLEPELYIQILQALQEQYFSLGDYLNAFKFKLERSSIERSLGFRAFIGASRLRLELPVVDLRMLSTSAGIVPQEITASGRQQDVNHLLERIGRIDRKLTILYGQSGVGKSSLIQAGLIPSLEGKAIGTRDVVLVLQQVYADWVKELGKRLVRSNSKSTSSFDNLESSQIVEKNTIALNSIETILEHLQKNAQSDRLTVLIFDQFEEFFFICKDLKRRSSFYQFLSQCLELPYTKIVLSIREDYLYYLLECNRLPIFEVINHNILDKNILYYLGNFLPIDAKSILDSLTRQAQFPIESALIEKLVEDLSQEIGEVRPIELQVVGSQLQSENIRTLQAYQEKGPKEKLVERYLAEVIQNCGKSNERIAHLVLYLLTDDNNLRPLKTRLELEKDSKVLTENLKSEASSHQIDLVLEIFVRSGLVLLLPSQPTDRYQLVHDYLVPVIRAKRWAEVFVELELERQERRRVQQRLSGVAKRTVIGSIVVALAMVGLSLEARHAARRAKNQARQVEIVQERLIDSLSKYSLALSANDREFDALIEGVRLGRKLTDARKPIEPATRKRVVAALQQSVYWVKERNRLDGHQAQINSVAFSPDGETLASASGDKTVKLWRPSGELLQTVTGHEAAVTSVAFSPDGETLATGSRDSTVKLWDLDGRERQTLTGHTDEVTSVAFSPDGKMLVTGSLDSTVKLWQWEKGQFSLLGTIRGHRDRITSVALSPDGQQIASASYDGTVKLWDLQGRNRQTLSRHEGEVTSVAFSRDGQYIVTGGRDKTVRLWSRAGEELRTLAEHEDWVNSVAFSPDSETIATASWDKTIKLWELKSHLGNLDVREVLTLAGHRHGVRSIAFSPDSQTLASGSEVESLKLWHQIDERQKTFRGHRNAVTSVSFSPDSGDCEGLFATASNDRTIRLWNLQGKLVRTVWGHDDVVTRVAFSPDGEMLASGSWDGSAQLWHCDGRAILPLLGHTSHITDVSFSPDGETIATGSKDTTVKLWNRVGNLLQTLNGHTSHVTSVSFSRDGNTIATGSLDGTAKLWDLAGKELQTLRGHDSDVTDVSFSPDGETIATASGDKTVKLWNLQGEVVQTLRGHTATVTSVSFSPDGETIATASRDRTVKLWNRSGQELRTFNRHQDWVTDVRFSPDGEIVISVDYSGRVILWRDLNLDLQELLRQGCEWVGDYLQYNPKVDEADRSLCADGDRID</sequence>
<feature type="repeat" description="WD" evidence="3">
    <location>
        <begin position="1094"/>
        <end position="1125"/>
    </location>
</feature>
<feature type="repeat" description="WD" evidence="3">
    <location>
        <begin position="1385"/>
        <end position="1416"/>
    </location>
</feature>
<feature type="repeat" description="WD" evidence="3">
    <location>
        <begin position="879"/>
        <end position="920"/>
    </location>
</feature>
<dbReference type="SUPFAM" id="SSF50978">
    <property type="entry name" value="WD40 repeat-like"/>
    <property type="match status" value="2"/>
</dbReference>
<dbReference type="SMART" id="SM00320">
    <property type="entry name" value="WD40"/>
    <property type="match status" value="14"/>
</dbReference>
<dbReference type="InterPro" id="IPR050505">
    <property type="entry name" value="WDR55/POC1"/>
</dbReference>
<dbReference type="PROSITE" id="PS00678">
    <property type="entry name" value="WD_REPEATS_1"/>
    <property type="match status" value="5"/>
</dbReference>
<feature type="repeat" description="WD" evidence="3">
    <location>
        <begin position="1221"/>
        <end position="1253"/>
    </location>
</feature>
<dbReference type="Pfam" id="PF00400">
    <property type="entry name" value="WD40"/>
    <property type="match status" value="14"/>
</dbReference>
<comment type="caution">
    <text evidence="5">The sequence shown here is derived from an EMBL/GenBank/DDBJ whole genome shotgun (WGS) entry which is preliminary data.</text>
</comment>
<feature type="repeat" description="WD" evidence="3">
    <location>
        <begin position="838"/>
        <end position="869"/>
    </location>
</feature>
<feature type="repeat" description="WD" evidence="3">
    <location>
        <begin position="1344"/>
        <end position="1376"/>
    </location>
</feature>
<dbReference type="InterPro" id="IPR036322">
    <property type="entry name" value="WD40_repeat_dom_sf"/>
</dbReference>
<feature type="repeat" description="WD" evidence="3">
    <location>
        <begin position="1262"/>
        <end position="1295"/>
    </location>
</feature>
<feature type="repeat" description="WD" evidence="3">
    <location>
        <begin position="1046"/>
        <end position="1081"/>
    </location>
</feature>
<reference evidence="5" key="1">
    <citation type="submission" date="2020-10" db="EMBL/GenBank/DDBJ databases">
        <authorList>
            <person name="Castelo-Branco R."/>
            <person name="Eusebio N."/>
            <person name="Adriana R."/>
            <person name="Vieira A."/>
            <person name="Brugerolle De Fraissinette N."/>
            <person name="Rezende De Castro R."/>
            <person name="Schneider M.P."/>
            <person name="Vasconcelos V."/>
            <person name="Leao P.N."/>
        </authorList>
    </citation>
    <scope>NUCLEOTIDE SEQUENCE</scope>
    <source>
        <strain evidence="5">LEGE 11467</strain>
    </source>
</reference>
<dbReference type="SUPFAM" id="SSF52540">
    <property type="entry name" value="P-loop containing nucleoside triphosphate hydrolases"/>
    <property type="match status" value="1"/>
</dbReference>
<feature type="repeat" description="WD" evidence="3">
    <location>
        <begin position="1135"/>
        <end position="1173"/>
    </location>
</feature>
<dbReference type="InterPro" id="IPR027417">
    <property type="entry name" value="P-loop_NTPase"/>
</dbReference>
<dbReference type="InterPro" id="IPR020472">
    <property type="entry name" value="WD40_PAC1"/>
</dbReference>
<dbReference type="EMBL" id="JADEXN010000281">
    <property type="protein sequence ID" value="MBE9042016.1"/>
    <property type="molecule type" value="Genomic_DNA"/>
</dbReference>
<dbReference type="InterPro" id="IPR015943">
    <property type="entry name" value="WD40/YVTN_repeat-like_dom_sf"/>
</dbReference>
<accession>A0A928W135</accession>
<dbReference type="Pfam" id="PF20703">
    <property type="entry name" value="nSTAND1"/>
    <property type="match status" value="1"/>
</dbReference>
<evidence type="ECO:0000256" key="3">
    <source>
        <dbReference type="PROSITE-ProRule" id="PRU00221"/>
    </source>
</evidence>
<dbReference type="Gene3D" id="1.25.40.10">
    <property type="entry name" value="Tetratricopeptide repeat domain"/>
    <property type="match status" value="1"/>
</dbReference>
<feature type="repeat" description="WD" evidence="3">
    <location>
        <begin position="1180"/>
        <end position="1211"/>
    </location>
</feature>
<evidence type="ECO:0000259" key="4">
    <source>
        <dbReference type="Pfam" id="PF20703"/>
    </source>
</evidence>
<dbReference type="Gene3D" id="2.130.10.10">
    <property type="entry name" value="YVTN repeat-like/Quinoprotein amine dehydrogenase"/>
    <property type="match status" value="5"/>
</dbReference>
<dbReference type="Proteomes" id="UP000621799">
    <property type="component" value="Unassembled WGS sequence"/>
</dbReference>